<accession>A0ABT7FAZ8</accession>
<dbReference type="RefSeq" id="WP_284484222.1">
    <property type="nucleotide sequence ID" value="NZ_JASNJE010000003.1"/>
</dbReference>
<protein>
    <recommendedName>
        <fullName evidence="3">Phytanoyl-CoA dioxygenase (PhyH)</fullName>
    </recommendedName>
</protein>
<keyword evidence="2" id="KW-1185">Reference proteome</keyword>
<evidence type="ECO:0008006" key="3">
    <source>
        <dbReference type="Google" id="ProtNLM"/>
    </source>
</evidence>
<evidence type="ECO:0000313" key="2">
    <source>
        <dbReference type="Proteomes" id="UP001227126"/>
    </source>
</evidence>
<dbReference type="SUPFAM" id="SSF51197">
    <property type="entry name" value="Clavaminate synthase-like"/>
    <property type="match status" value="1"/>
</dbReference>
<comment type="caution">
    <text evidence="1">The sequence shown here is derived from an EMBL/GenBank/DDBJ whole genome shotgun (WGS) entry which is preliminary data.</text>
</comment>
<proteinExistence type="predicted"/>
<organism evidence="1 2">
    <name type="scientific">Sedimentitalea xiamensis</name>
    <dbReference type="NCBI Taxonomy" id="3050037"/>
    <lineage>
        <taxon>Bacteria</taxon>
        <taxon>Pseudomonadati</taxon>
        <taxon>Pseudomonadota</taxon>
        <taxon>Alphaproteobacteria</taxon>
        <taxon>Rhodobacterales</taxon>
        <taxon>Paracoccaceae</taxon>
        <taxon>Sedimentitalea</taxon>
    </lineage>
</organism>
<name>A0ABT7FAZ8_9RHOB</name>
<gene>
    <name evidence="1" type="ORF">QO034_04080</name>
</gene>
<evidence type="ECO:0000313" key="1">
    <source>
        <dbReference type="EMBL" id="MDK3072280.1"/>
    </source>
</evidence>
<dbReference type="Gene3D" id="2.60.120.620">
    <property type="entry name" value="q2cbj1_9rhob like domain"/>
    <property type="match status" value="1"/>
</dbReference>
<reference evidence="1 2" key="1">
    <citation type="submission" date="2023-05" db="EMBL/GenBank/DDBJ databases">
        <title>Sedimentitalea sp. nov. JM2-8.</title>
        <authorList>
            <person name="Huang J."/>
        </authorList>
    </citation>
    <scope>NUCLEOTIDE SEQUENCE [LARGE SCALE GENOMIC DNA]</scope>
    <source>
        <strain evidence="1 2">JM2-8</strain>
    </source>
</reference>
<sequence>MLTRTQIDFYRNNGYLVVESVLDQAAVLDPVRREYAALMDDLYAGWLKQERVPPGVSGFDDRLLASYRAGCDWFQPMDISLPGDRIQPDTPMHFGPAVFDMITNARSLGRRAGRAGRTPACGHSQVAGSFAILCLGFDISFQGK</sequence>
<dbReference type="Proteomes" id="UP001227126">
    <property type="component" value="Unassembled WGS sequence"/>
</dbReference>
<dbReference type="EMBL" id="JASNJE010000003">
    <property type="protein sequence ID" value="MDK3072280.1"/>
    <property type="molecule type" value="Genomic_DNA"/>
</dbReference>